<proteinExistence type="predicted"/>
<dbReference type="AlphaFoldDB" id="Q7MQP1"/>
<dbReference type="RefSeq" id="WP_011139916.1">
    <property type="nucleotide sequence ID" value="NC_005090.1"/>
</dbReference>
<dbReference type="KEGG" id="wsu:WS2139"/>
<dbReference type="HOGENOM" id="CLU_139227_0_0_7"/>
<dbReference type="eggNOG" id="ENOG5031B1Z">
    <property type="taxonomic scope" value="Bacteria"/>
</dbReference>
<evidence type="ECO:0000313" key="3">
    <source>
        <dbReference type="Proteomes" id="UP000000422"/>
    </source>
</evidence>
<sequence length="161" mass="19353">MDSLLSRLFLYWQTRSLGIGVERLMVILPVAIYFDHQVHEEELKKAQKILRERIEPQNLADSVFDRIQLRLEEYQKSYEEYITDRQKALEIITQDIQLYAVIREIFESDGVVGESEESIEDIIKKKFDEAWELDDPKKRLLEEQEKHYERGWKIENPLKKP</sequence>
<evidence type="ECO:0000313" key="2">
    <source>
        <dbReference type="EMBL" id="CAE11134.1"/>
    </source>
</evidence>
<evidence type="ECO:0000256" key="1">
    <source>
        <dbReference type="SAM" id="Coils"/>
    </source>
</evidence>
<name>Q7MQP1_WOLSU</name>
<gene>
    <name evidence="2" type="ordered locus">WS2139</name>
</gene>
<keyword evidence="3" id="KW-1185">Reference proteome</keyword>
<accession>Q7MQP1</accession>
<reference evidence="2 3" key="1">
    <citation type="journal article" date="2003" name="Proc. Natl. Acad. Sci. U.S.A.">
        <title>Complete genome sequence and analysis of Wolinella succinogenes.</title>
        <authorList>
            <person name="Baar C."/>
            <person name="Eppinger M."/>
            <person name="Raddatz G."/>
            <person name="Simon JM."/>
            <person name="Lanz C."/>
            <person name="Klimmek O."/>
            <person name="Nandakumar R."/>
            <person name="Gross R."/>
            <person name="Rosinus A."/>
            <person name="Keller H."/>
            <person name="Jagtap P."/>
            <person name="Linke B."/>
            <person name="Meyer F."/>
            <person name="Lederer H."/>
            <person name="Schuster S.C."/>
        </authorList>
    </citation>
    <scope>NUCLEOTIDE SEQUENCE [LARGE SCALE GENOMIC DNA]</scope>
    <source>
        <strain evidence="3">ATCC 29543 / DSM 1740 / CCUG 13145 / JCM 31913 / LMG 7466 / NCTC 11488 / FDC 602W</strain>
    </source>
</reference>
<keyword evidence="1" id="KW-0175">Coiled coil</keyword>
<organism evidence="3">
    <name type="scientific">Wolinella succinogenes (strain ATCC 29543 / DSM 1740 / CCUG 13145 / JCM 31913 / LMG 7466 / NCTC 11488 / FDC 602W)</name>
    <name type="common">Vibrio succinogenes</name>
    <dbReference type="NCBI Taxonomy" id="273121"/>
    <lineage>
        <taxon>Bacteria</taxon>
        <taxon>Pseudomonadati</taxon>
        <taxon>Campylobacterota</taxon>
        <taxon>Epsilonproteobacteria</taxon>
        <taxon>Campylobacterales</taxon>
        <taxon>Helicobacteraceae</taxon>
        <taxon>Wolinella</taxon>
    </lineage>
</organism>
<feature type="coiled-coil region" evidence="1">
    <location>
        <begin position="64"/>
        <end position="91"/>
    </location>
</feature>
<dbReference type="Proteomes" id="UP000000422">
    <property type="component" value="Chromosome"/>
</dbReference>
<dbReference type="EMBL" id="BX571662">
    <property type="protein sequence ID" value="CAE11134.1"/>
    <property type="molecule type" value="Genomic_DNA"/>
</dbReference>
<dbReference type="STRING" id="273121.WS2139"/>
<protein>
    <submittedName>
        <fullName evidence="2">Uncharacterized protein</fullName>
    </submittedName>
</protein>